<accession>A0A921GNG6</accession>
<dbReference type="InterPro" id="IPR004322">
    <property type="entry name" value="Plasmid_replicase_bac"/>
</dbReference>
<dbReference type="EMBL" id="DYWO01000154">
    <property type="protein sequence ID" value="HJF49173.1"/>
    <property type="molecule type" value="Genomic_DNA"/>
</dbReference>
<reference evidence="2" key="1">
    <citation type="journal article" date="2021" name="PeerJ">
        <title>Extensive microbial diversity within the chicken gut microbiome revealed by metagenomics and culture.</title>
        <authorList>
            <person name="Gilroy R."/>
            <person name="Ravi A."/>
            <person name="Getino M."/>
            <person name="Pursley I."/>
            <person name="Horton D.L."/>
            <person name="Alikhan N.F."/>
            <person name="Baker D."/>
            <person name="Gharbi K."/>
            <person name="Hall N."/>
            <person name="Watson M."/>
            <person name="Adriaenssens E.M."/>
            <person name="Foster-Nyarko E."/>
            <person name="Jarju S."/>
            <person name="Secka A."/>
            <person name="Antonio M."/>
            <person name="Oren A."/>
            <person name="Chaudhuri R.R."/>
            <person name="La Ragione R."/>
            <person name="Hildebrand F."/>
            <person name="Pallen M.J."/>
        </authorList>
    </citation>
    <scope>NUCLEOTIDE SEQUENCE</scope>
    <source>
        <strain evidence="2">1647</strain>
    </source>
</reference>
<evidence type="ECO:0000256" key="1">
    <source>
        <dbReference type="SAM" id="MobiDB-lite"/>
    </source>
</evidence>
<name>A0A921GNG6_9MICO</name>
<sequence>MQHLGRDAFQASRDRDFSRAWRQDPETGENRPLMYPVGTPILERCQYAVLTHPQRTAVMVIDIDRPSYEEGGQVTNLHSAVYRRLDQMAVDGYGPAWVGVNPQNGKAQVIWLIDPVYAAEDRSSPNTRLLGMATAELNAVLGGDAAFSHRFSRWPLHKSNDPTAYRWHCQHNQIVRLGDLMRYARRMTNRQEPSPTRQPDTFESGRARIEAARESARAAKALRELEAELGALEPVAPAAAGVIDGVRVLWVREGHAARDETAFRHALATGYRLRAAGEQLTDAALIDAYERAYGIAQAVGGDHREPDMPPMRDRLTMARRVRSYVTHGKTSPGPSGAGPAARQTSSGRKALATLGRRGGLKAAERWSDPEQTEYQDAARAPLSDSSRQQRVQARRRGYEIADWYLDRHKHTGQWPTLADGMAAFGVGRETVKRALKAAEIELPRGRRSSSARKGLTS</sequence>
<feature type="compositionally biased region" description="Basic and acidic residues" evidence="1">
    <location>
        <begin position="1"/>
        <end position="29"/>
    </location>
</feature>
<gene>
    <name evidence="2" type="ORF">K8W24_05145</name>
</gene>
<organism evidence="2 3">
    <name type="scientific">Brachybacterium paraconglomeratum</name>
    <dbReference type="NCBI Taxonomy" id="173362"/>
    <lineage>
        <taxon>Bacteria</taxon>
        <taxon>Bacillati</taxon>
        <taxon>Actinomycetota</taxon>
        <taxon>Actinomycetes</taxon>
        <taxon>Micrococcales</taxon>
        <taxon>Dermabacteraceae</taxon>
        <taxon>Brachybacterium</taxon>
    </lineage>
</organism>
<proteinExistence type="predicted"/>
<reference evidence="2" key="2">
    <citation type="submission" date="2021-09" db="EMBL/GenBank/DDBJ databases">
        <authorList>
            <person name="Gilroy R."/>
        </authorList>
    </citation>
    <scope>NUCLEOTIDE SEQUENCE</scope>
    <source>
        <strain evidence="2">1647</strain>
    </source>
</reference>
<dbReference type="AlphaFoldDB" id="A0A921GNG6"/>
<evidence type="ECO:0000313" key="3">
    <source>
        <dbReference type="Proteomes" id="UP000775129"/>
    </source>
</evidence>
<dbReference type="Pfam" id="PF03090">
    <property type="entry name" value="Replicase"/>
    <property type="match status" value="1"/>
</dbReference>
<dbReference type="Proteomes" id="UP000775129">
    <property type="component" value="Unassembled WGS sequence"/>
</dbReference>
<feature type="region of interest" description="Disordered" evidence="1">
    <location>
        <begin position="324"/>
        <end position="393"/>
    </location>
</feature>
<comment type="caution">
    <text evidence="2">The sequence shown here is derived from an EMBL/GenBank/DDBJ whole genome shotgun (WGS) entry which is preliminary data.</text>
</comment>
<evidence type="ECO:0000313" key="2">
    <source>
        <dbReference type="EMBL" id="HJF49173.1"/>
    </source>
</evidence>
<feature type="region of interest" description="Disordered" evidence="1">
    <location>
        <begin position="1"/>
        <end position="32"/>
    </location>
</feature>
<protein>
    <submittedName>
        <fullName evidence="2">Replication initiation protein</fullName>
    </submittedName>
</protein>